<dbReference type="SUPFAM" id="SSF102522">
    <property type="entry name" value="Bacterial fluorinating enzyme, N-terminal domain"/>
    <property type="match status" value="1"/>
</dbReference>
<gene>
    <name evidence="5" type="ORF">E1212_13700</name>
</gene>
<sequence>MTPSLIAFLTDYGLADGYVAACHGVIARIAPSARVLDVTHDVPAQDVRHGAVVLADTLPYLPPSVVLGVVDPGVGTERRAVAVVAGESVLVGPDNGLLLWAAAALGGASRAIELTAPEYRLVTGATTFDGRDVFAPAAAHLAAGLDVAALGPSVDVAALVRLPDPWLRVADETVEAEVHVVDRFGNVALAAGPAELTAAGLDEHARLRITVADRSSYVPLATSYAAVPERDPVLLIDSAGRLALAVNRGSAAADLRLQVGDHVTVSS</sequence>
<dbReference type="Proteomes" id="UP000295621">
    <property type="component" value="Unassembled WGS sequence"/>
</dbReference>
<dbReference type="InterPro" id="IPR046469">
    <property type="entry name" value="SAM_HAT_N"/>
</dbReference>
<feature type="domain" description="S-adenosyl-l-methionine hydroxide adenosyltransferase C-terminal" evidence="4">
    <location>
        <begin position="177"/>
        <end position="264"/>
    </location>
</feature>
<protein>
    <recommendedName>
        <fullName evidence="7">SAM-dependent chlorinase/fluorinase</fullName>
    </recommendedName>
</protein>
<evidence type="ECO:0000256" key="1">
    <source>
        <dbReference type="ARBA" id="ARBA00022691"/>
    </source>
</evidence>
<keyword evidence="1" id="KW-0949">S-adenosyl-L-methionine</keyword>
<feature type="domain" description="S-adenosyl-l-methionine hydroxide adenosyltransferase N-terminal" evidence="3">
    <location>
        <begin position="6"/>
        <end position="151"/>
    </location>
</feature>
<dbReference type="Gene3D" id="2.40.30.90">
    <property type="entry name" value="Bacterial fluorinating enzyme like"/>
    <property type="match status" value="1"/>
</dbReference>
<dbReference type="RefSeq" id="WP_131983321.1">
    <property type="nucleotide sequence ID" value="NZ_SMKL01000027.1"/>
</dbReference>
<accession>A0A4R4RQ02</accession>
<dbReference type="Pfam" id="PF20257">
    <property type="entry name" value="SAM_HAT_C"/>
    <property type="match status" value="1"/>
</dbReference>
<dbReference type="AlphaFoldDB" id="A0A4R4RQ02"/>
<dbReference type="InterPro" id="IPR023227">
    <property type="entry name" value="SAM_OH_AdoTrfase_C_sf"/>
</dbReference>
<evidence type="ECO:0008006" key="7">
    <source>
        <dbReference type="Google" id="ProtNLM"/>
    </source>
</evidence>
<dbReference type="InterPro" id="IPR023228">
    <property type="entry name" value="SAM_OH_AdoTrfase_N_sf"/>
</dbReference>
<dbReference type="PIRSF" id="PIRSF006779">
    <property type="entry name" value="UCP006779"/>
    <property type="match status" value="1"/>
</dbReference>
<name>A0A4R4RQ02_9ACTN</name>
<keyword evidence="6" id="KW-1185">Reference proteome</keyword>
<dbReference type="Pfam" id="PF01887">
    <property type="entry name" value="SAM_HAT_N"/>
    <property type="match status" value="1"/>
</dbReference>
<evidence type="ECO:0000259" key="3">
    <source>
        <dbReference type="Pfam" id="PF01887"/>
    </source>
</evidence>
<dbReference type="InterPro" id="IPR002747">
    <property type="entry name" value="SAM_OH_AdoTrfase"/>
</dbReference>
<proteinExistence type="inferred from homology"/>
<dbReference type="PANTHER" id="PTHR35092:SF1">
    <property type="entry name" value="CHLORINASE MJ1651"/>
    <property type="match status" value="1"/>
</dbReference>
<evidence type="ECO:0000259" key="4">
    <source>
        <dbReference type="Pfam" id="PF20257"/>
    </source>
</evidence>
<dbReference type="EMBL" id="SMKL01000027">
    <property type="protein sequence ID" value="TDC50802.1"/>
    <property type="molecule type" value="Genomic_DNA"/>
</dbReference>
<comment type="caution">
    <text evidence="5">The sequence shown here is derived from an EMBL/GenBank/DDBJ whole genome shotgun (WGS) entry which is preliminary data.</text>
</comment>
<dbReference type="SUPFAM" id="SSF101852">
    <property type="entry name" value="Bacterial fluorinating enzyme, C-terminal domain"/>
    <property type="match status" value="1"/>
</dbReference>
<reference evidence="5 6" key="1">
    <citation type="submission" date="2019-02" db="EMBL/GenBank/DDBJ databases">
        <title>Draft genome sequences of novel Actinobacteria.</title>
        <authorList>
            <person name="Sahin N."/>
            <person name="Ay H."/>
            <person name="Saygin H."/>
        </authorList>
    </citation>
    <scope>NUCLEOTIDE SEQUENCE [LARGE SCALE GENOMIC DNA]</scope>
    <source>
        <strain evidence="5 6">KC603</strain>
    </source>
</reference>
<dbReference type="PANTHER" id="PTHR35092">
    <property type="entry name" value="CHLORINASE MJ1651"/>
    <property type="match status" value="1"/>
</dbReference>
<evidence type="ECO:0000313" key="6">
    <source>
        <dbReference type="Proteomes" id="UP000295621"/>
    </source>
</evidence>
<dbReference type="Gene3D" id="3.40.50.10790">
    <property type="entry name" value="S-adenosyl-l-methionine hydroxide adenosyltransferase, N-terminal"/>
    <property type="match status" value="1"/>
</dbReference>
<dbReference type="OrthoDB" id="9792195at2"/>
<dbReference type="InterPro" id="IPR046470">
    <property type="entry name" value="SAM_HAT_C"/>
</dbReference>
<organism evidence="5 6">
    <name type="scientific">Jiangella ureilytica</name>
    <dbReference type="NCBI Taxonomy" id="2530374"/>
    <lineage>
        <taxon>Bacteria</taxon>
        <taxon>Bacillati</taxon>
        <taxon>Actinomycetota</taxon>
        <taxon>Actinomycetes</taxon>
        <taxon>Jiangellales</taxon>
        <taxon>Jiangellaceae</taxon>
        <taxon>Jiangella</taxon>
    </lineage>
</organism>
<evidence type="ECO:0000256" key="2">
    <source>
        <dbReference type="ARBA" id="ARBA00024035"/>
    </source>
</evidence>
<comment type="similarity">
    <text evidence="2">Belongs to the SAM hydrolase / SAM-dependent halogenase family.</text>
</comment>
<evidence type="ECO:0000313" key="5">
    <source>
        <dbReference type="EMBL" id="TDC50802.1"/>
    </source>
</evidence>